<evidence type="ECO:0000256" key="1">
    <source>
        <dbReference type="SAM" id="MobiDB-lite"/>
    </source>
</evidence>
<feature type="region of interest" description="Disordered" evidence="1">
    <location>
        <begin position="1"/>
        <end position="121"/>
    </location>
</feature>
<name>A0A645FIH8_9ZZZZ</name>
<dbReference type="AlphaFoldDB" id="A0A645FIH8"/>
<sequence>MVRLDVEQRRSARLGEEHAQAEPGQVGGAAPLDGGKGRRVCGEQRGDTGHRRPHQHLVARNHAEGTGHSTANAALASGGDQRQISRAWNAQENDDRGGERAVVGNAKHGEAPTSKREEPRV</sequence>
<accession>A0A645FIH8</accession>
<protein>
    <submittedName>
        <fullName evidence="2">Uncharacterized protein</fullName>
    </submittedName>
</protein>
<proteinExistence type="predicted"/>
<feature type="compositionally biased region" description="Basic and acidic residues" evidence="1">
    <location>
        <begin position="1"/>
        <end position="20"/>
    </location>
</feature>
<reference evidence="2" key="1">
    <citation type="submission" date="2019-08" db="EMBL/GenBank/DDBJ databases">
        <authorList>
            <person name="Kucharzyk K."/>
            <person name="Murdoch R.W."/>
            <person name="Higgins S."/>
            <person name="Loffler F."/>
        </authorList>
    </citation>
    <scope>NUCLEOTIDE SEQUENCE</scope>
</reference>
<organism evidence="2">
    <name type="scientific">bioreactor metagenome</name>
    <dbReference type="NCBI Taxonomy" id="1076179"/>
    <lineage>
        <taxon>unclassified sequences</taxon>
        <taxon>metagenomes</taxon>
        <taxon>ecological metagenomes</taxon>
    </lineage>
</organism>
<feature type="compositionally biased region" description="Basic and acidic residues" evidence="1">
    <location>
        <begin position="40"/>
        <end position="50"/>
    </location>
</feature>
<gene>
    <name evidence="2" type="ORF">SDC9_161493</name>
</gene>
<evidence type="ECO:0000313" key="2">
    <source>
        <dbReference type="EMBL" id="MPN14167.1"/>
    </source>
</evidence>
<dbReference type="EMBL" id="VSSQ01060758">
    <property type="protein sequence ID" value="MPN14167.1"/>
    <property type="molecule type" value="Genomic_DNA"/>
</dbReference>
<feature type="compositionally biased region" description="Basic and acidic residues" evidence="1">
    <location>
        <begin position="107"/>
        <end position="121"/>
    </location>
</feature>
<feature type="compositionally biased region" description="Polar residues" evidence="1">
    <location>
        <begin position="80"/>
        <end position="91"/>
    </location>
</feature>
<comment type="caution">
    <text evidence="2">The sequence shown here is derived from an EMBL/GenBank/DDBJ whole genome shotgun (WGS) entry which is preliminary data.</text>
</comment>